<sequence>MPQASAADRIRAHLATVDALRTQARSDGINAAVSAIKRLQAQRFQGTYADVLAHRVQGAAARFFLDELYGDHDFCQRDAQFGRIAGAIERLFPEAVSELSVDLAEMHALTETLDHTMAMHWLAQDPKESPAKRYVQAWRATGRREARERQLGVVGHMGLELQRLTRSKSLLMLLKMMRRPAQAAGLSDLQHFLEAGFAAFAELGDARPFLSIIAARERRWIDALFSDDLTVCAAALGAELCATGP</sequence>
<reference evidence="2 3" key="1">
    <citation type="submission" date="2019-03" db="EMBL/GenBank/DDBJ databases">
        <authorList>
            <person name="Sebastian G."/>
            <person name="Baumann P."/>
            <person name="Ruckert C."/>
            <person name="Kalinowski J."/>
            <person name="Nebel B."/>
            <person name="Takors R."/>
            <person name="Blombach B."/>
        </authorList>
    </citation>
    <scope>NUCLEOTIDE SEQUENCE [LARGE SCALE GENOMIC DNA]</scope>
    <source>
        <strain evidence="2 3">DSM 1084</strain>
    </source>
</reference>
<name>A0A4V1AC50_HYDPS</name>
<organism evidence="2 3">
    <name type="scientific">Hydrogenophaga pseudoflava</name>
    <name type="common">Pseudomonas carboxydoflava</name>
    <dbReference type="NCBI Taxonomy" id="47421"/>
    <lineage>
        <taxon>Bacteria</taxon>
        <taxon>Pseudomonadati</taxon>
        <taxon>Pseudomonadota</taxon>
        <taxon>Betaproteobacteria</taxon>
        <taxon>Burkholderiales</taxon>
        <taxon>Comamonadaceae</taxon>
        <taxon>Hydrogenophaga</taxon>
    </lineage>
</organism>
<evidence type="ECO:0000259" key="1">
    <source>
        <dbReference type="Pfam" id="PF26621"/>
    </source>
</evidence>
<feature type="domain" description="DUF8198" evidence="1">
    <location>
        <begin position="21"/>
        <end position="228"/>
    </location>
</feature>
<dbReference type="InterPro" id="IPR058063">
    <property type="entry name" value="FFLEE_fam"/>
</dbReference>
<keyword evidence="3" id="KW-1185">Reference proteome</keyword>
<dbReference type="Proteomes" id="UP000293912">
    <property type="component" value="Chromosome"/>
</dbReference>
<dbReference type="NCBIfam" id="NF047641">
    <property type="entry name" value="FFLEE_fam"/>
    <property type="match status" value="1"/>
</dbReference>
<accession>A0A4V1AC50</accession>
<evidence type="ECO:0000313" key="3">
    <source>
        <dbReference type="Proteomes" id="UP000293912"/>
    </source>
</evidence>
<dbReference type="KEGG" id="hpse:HPF_21240"/>
<proteinExistence type="predicted"/>
<dbReference type="EMBL" id="CP037867">
    <property type="protein sequence ID" value="QBM30233.1"/>
    <property type="molecule type" value="Genomic_DNA"/>
</dbReference>
<dbReference type="AlphaFoldDB" id="A0A4V1AC50"/>
<dbReference type="Pfam" id="PF26621">
    <property type="entry name" value="DUF8198"/>
    <property type="match status" value="1"/>
</dbReference>
<protein>
    <recommendedName>
        <fullName evidence="1">DUF8198 domain-containing protein</fullName>
    </recommendedName>
</protein>
<evidence type="ECO:0000313" key="2">
    <source>
        <dbReference type="EMBL" id="QBM30233.1"/>
    </source>
</evidence>
<gene>
    <name evidence="2" type="ORF">HPF_21240</name>
</gene>
<dbReference type="RefSeq" id="WP_127806846.1">
    <property type="nucleotide sequence ID" value="NZ_CP037867.1"/>
</dbReference>
<dbReference type="InterPro" id="IPR058511">
    <property type="entry name" value="DUF8198"/>
</dbReference>